<dbReference type="PROSITE" id="PS50106">
    <property type="entry name" value="PDZ"/>
    <property type="match status" value="1"/>
</dbReference>
<dbReference type="GO" id="GO:0050806">
    <property type="term" value="P:positive regulation of synaptic transmission"/>
    <property type="evidence" value="ECO:0007669"/>
    <property type="project" value="TreeGrafter"/>
</dbReference>
<proteinExistence type="predicted"/>
<dbReference type="GO" id="GO:0048788">
    <property type="term" value="C:cytoskeleton of presynaptic active zone"/>
    <property type="evidence" value="ECO:0007669"/>
    <property type="project" value="TreeGrafter"/>
</dbReference>
<dbReference type="GO" id="GO:0048791">
    <property type="term" value="P:calcium ion-regulated exocytosis of neurotransmitter"/>
    <property type="evidence" value="ECO:0007669"/>
    <property type="project" value="TreeGrafter"/>
</dbReference>
<dbReference type="CDD" id="cd06714">
    <property type="entry name" value="PDZ_RIM-like"/>
    <property type="match status" value="1"/>
</dbReference>
<dbReference type="AlphaFoldDB" id="A0A8K0K0N4"/>
<reference evidence="2" key="2">
    <citation type="submission" date="2017-10" db="EMBL/GenBank/DDBJ databases">
        <title>Ladona fulva Genome sequencing and assembly.</title>
        <authorList>
            <person name="Murali S."/>
            <person name="Richards S."/>
            <person name="Bandaranaike D."/>
            <person name="Bellair M."/>
            <person name="Blankenburg K."/>
            <person name="Chao H."/>
            <person name="Dinh H."/>
            <person name="Doddapaneni H."/>
            <person name="Dugan-Rocha S."/>
            <person name="Elkadiri S."/>
            <person name="Gnanaolivu R."/>
            <person name="Hernandez B."/>
            <person name="Skinner E."/>
            <person name="Javaid M."/>
            <person name="Lee S."/>
            <person name="Li M."/>
            <person name="Ming W."/>
            <person name="Munidasa M."/>
            <person name="Muniz J."/>
            <person name="Nguyen L."/>
            <person name="Hughes D."/>
            <person name="Osuji N."/>
            <person name="Pu L.-L."/>
            <person name="Puazo M."/>
            <person name="Qu C."/>
            <person name="Quiroz J."/>
            <person name="Raj R."/>
            <person name="Weissenberger G."/>
            <person name="Xin Y."/>
            <person name="Zou X."/>
            <person name="Han Y."/>
            <person name="Worley K."/>
            <person name="Muzny D."/>
            <person name="Gibbs R."/>
        </authorList>
    </citation>
    <scope>NUCLEOTIDE SEQUENCE</scope>
    <source>
        <strain evidence="2">Sampled in the wild</strain>
    </source>
</reference>
<feature type="domain" description="PDZ" evidence="1">
    <location>
        <begin position="26"/>
        <end position="123"/>
    </location>
</feature>
<dbReference type="InterPro" id="IPR001478">
    <property type="entry name" value="PDZ"/>
</dbReference>
<accession>A0A8K0K0N4</accession>
<dbReference type="SMART" id="SM00228">
    <property type="entry name" value="PDZ"/>
    <property type="match status" value="1"/>
</dbReference>
<evidence type="ECO:0000313" key="3">
    <source>
        <dbReference type="Proteomes" id="UP000792457"/>
    </source>
</evidence>
<dbReference type="SUPFAM" id="SSF50156">
    <property type="entry name" value="PDZ domain-like"/>
    <property type="match status" value="1"/>
</dbReference>
<keyword evidence="3" id="KW-1185">Reference proteome</keyword>
<dbReference type="Gene3D" id="2.30.42.10">
    <property type="match status" value="1"/>
</dbReference>
<dbReference type="Proteomes" id="UP000792457">
    <property type="component" value="Unassembled WGS sequence"/>
</dbReference>
<dbReference type="PANTHER" id="PTHR12157">
    <property type="entry name" value="REGULATING SYNAPTIC MEMBRANE EXOCYTOSIS PROTEIN"/>
    <property type="match status" value="1"/>
</dbReference>
<dbReference type="InterPro" id="IPR036034">
    <property type="entry name" value="PDZ_sf"/>
</dbReference>
<gene>
    <name evidence="2" type="ORF">J437_LFUL009499</name>
</gene>
<feature type="non-terminal residue" evidence="2">
    <location>
        <position position="1"/>
    </location>
</feature>
<protein>
    <recommendedName>
        <fullName evidence="1">PDZ domain-containing protein</fullName>
    </recommendedName>
</protein>
<dbReference type="GO" id="GO:0044325">
    <property type="term" value="F:transmembrane transporter binding"/>
    <property type="evidence" value="ECO:0007669"/>
    <property type="project" value="TreeGrafter"/>
</dbReference>
<dbReference type="Pfam" id="PF00595">
    <property type="entry name" value="PDZ"/>
    <property type="match status" value="1"/>
</dbReference>
<dbReference type="OrthoDB" id="8190424at2759"/>
<dbReference type="EMBL" id="KZ308228">
    <property type="protein sequence ID" value="KAG8225195.1"/>
    <property type="molecule type" value="Genomic_DNA"/>
</dbReference>
<comment type="caution">
    <text evidence="2">The sequence shown here is derived from an EMBL/GenBank/DDBJ whole genome shotgun (WGS) entry which is preliminary data.</text>
</comment>
<dbReference type="GO" id="GO:0042391">
    <property type="term" value="P:regulation of membrane potential"/>
    <property type="evidence" value="ECO:0007669"/>
    <property type="project" value="TreeGrafter"/>
</dbReference>
<dbReference type="PANTHER" id="PTHR12157:SF21">
    <property type="entry name" value="RAB3 INTERACTING MOLECULE, ISOFORM F"/>
    <property type="match status" value="1"/>
</dbReference>
<dbReference type="GO" id="GO:0042734">
    <property type="term" value="C:presynaptic membrane"/>
    <property type="evidence" value="ECO:0007669"/>
    <property type="project" value="TreeGrafter"/>
</dbReference>
<evidence type="ECO:0000259" key="1">
    <source>
        <dbReference type="PROSITE" id="PS50106"/>
    </source>
</evidence>
<dbReference type="GO" id="GO:0048167">
    <property type="term" value="P:regulation of synaptic plasticity"/>
    <property type="evidence" value="ECO:0007669"/>
    <property type="project" value="TreeGrafter"/>
</dbReference>
<reference evidence="2" key="1">
    <citation type="submission" date="2013-04" db="EMBL/GenBank/DDBJ databases">
        <authorList>
            <person name="Qu J."/>
            <person name="Murali S.C."/>
            <person name="Bandaranaike D."/>
            <person name="Bellair M."/>
            <person name="Blankenburg K."/>
            <person name="Chao H."/>
            <person name="Dinh H."/>
            <person name="Doddapaneni H."/>
            <person name="Downs B."/>
            <person name="Dugan-Rocha S."/>
            <person name="Elkadiri S."/>
            <person name="Gnanaolivu R.D."/>
            <person name="Hernandez B."/>
            <person name="Javaid M."/>
            <person name="Jayaseelan J.C."/>
            <person name="Lee S."/>
            <person name="Li M."/>
            <person name="Ming W."/>
            <person name="Munidasa M."/>
            <person name="Muniz J."/>
            <person name="Nguyen L."/>
            <person name="Ongeri F."/>
            <person name="Osuji N."/>
            <person name="Pu L.-L."/>
            <person name="Puazo M."/>
            <person name="Qu C."/>
            <person name="Quiroz J."/>
            <person name="Raj R."/>
            <person name="Weissenberger G."/>
            <person name="Xin Y."/>
            <person name="Zou X."/>
            <person name="Han Y."/>
            <person name="Richards S."/>
            <person name="Worley K."/>
            <person name="Muzny D."/>
            <person name="Gibbs R."/>
        </authorList>
    </citation>
    <scope>NUCLEOTIDE SEQUENCE</scope>
    <source>
        <strain evidence="2">Sampled in the wild</strain>
    </source>
</reference>
<sequence length="147" mass="15834">MTSPNSSMQHPMSWQVSADGGHLIGHMILKKTPSRDVSPSGYSSAAILGLKVVGGRVLESGRRAAIVEKVKKGSTADVEGQLRPGDEVIEWNGRSLQGKSFEEVYDIIAESRQEPQVELIVSRTLGNVGPGLSDRREGRGAVRIVDQ</sequence>
<dbReference type="InterPro" id="IPR039032">
    <property type="entry name" value="Rim-like"/>
</dbReference>
<dbReference type="GO" id="GO:0031267">
    <property type="term" value="F:small GTPase binding"/>
    <property type="evidence" value="ECO:0007669"/>
    <property type="project" value="InterPro"/>
</dbReference>
<organism evidence="2 3">
    <name type="scientific">Ladona fulva</name>
    <name type="common">Scarce chaser dragonfly</name>
    <name type="synonym">Libellula fulva</name>
    <dbReference type="NCBI Taxonomy" id="123851"/>
    <lineage>
        <taxon>Eukaryota</taxon>
        <taxon>Metazoa</taxon>
        <taxon>Ecdysozoa</taxon>
        <taxon>Arthropoda</taxon>
        <taxon>Hexapoda</taxon>
        <taxon>Insecta</taxon>
        <taxon>Pterygota</taxon>
        <taxon>Palaeoptera</taxon>
        <taxon>Odonata</taxon>
        <taxon>Epiprocta</taxon>
        <taxon>Anisoptera</taxon>
        <taxon>Libelluloidea</taxon>
        <taxon>Libellulidae</taxon>
        <taxon>Ladona</taxon>
    </lineage>
</organism>
<evidence type="ECO:0000313" key="2">
    <source>
        <dbReference type="EMBL" id="KAG8225195.1"/>
    </source>
</evidence>
<name>A0A8K0K0N4_LADFU</name>
<dbReference type="FunFam" id="2.30.42.10:FF:000003">
    <property type="entry name" value="Regulating synaptic membrane exocytosis protein 1, putative"/>
    <property type="match status" value="1"/>
</dbReference>